<gene>
    <name evidence="1" type="ORF">GCM10009665_46920</name>
</gene>
<keyword evidence="2" id="KW-1185">Reference proteome</keyword>
<proteinExistence type="predicted"/>
<protein>
    <recommendedName>
        <fullName evidence="3">Resolvase-like protein</fullName>
    </recommendedName>
</protein>
<accession>A0ABP4H543</accession>
<evidence type="ECO:0008006" key="3">
    <source>
        <dbReference type="Google" id="ProtNLM"/>
    </source>
</evidence>
<evidence type="ECO:0000313" key="1">
    <source>
        <dbReference type="EMBL" id="GAA1250867.1"/>
    </source>
</evidence>
<dbReference type="RefSeq" id="WP_344443903.1">
    <property type="nucleotide sequence ID" value="NZ_BAAALF010000093.1"/>
</dbReference>
<comment type="caution">
    <text evidence="1">The sequence shown here is derived from an EMBL/GenBank/DDBJ whole genome shotgun (WGS) entry which is preliminary data.</text>
</comment>
<dbReference type="Proteomes" id="UP001500037">
    <property type="component" value="Unassembled WGS sequence"/>
</dbReference>
<name>A0ABP4H543_9ACTN</name>
<reference evidence="2" key="1">
    <citation type="journal article" date="2019" name="Int. J. Syst. Evol. Microbiol.">
        <title>The Global Catalogue of Microorganisms (GCM) 10K type strain sequencing project: providing services to taxonomists for standard genome sequencing and annotation.</title>
        <authorList>
            <consortium name="The Broad Institute Genomics Platform"/>
            <consortium name="The Broad Institute Genome Sequencing Center for Infectious Disease"/>
            <person name="Wu L."/>
            <person name="Ma J."/>
        </authorList>
    </citation>
    <scope>NUCLEOTIDE SEQUENCE [LARGE SCALE GENOMIC DNA]</scope>
    <source>
        <strain evidence="2">JCM 13004</strain>
    </source>
</reference>
<organism evidence="1 2">
    <name type="scientific">Kitasatospora nipponensis</name>
    <dbReference type="NCBI Taxonomy" id="258049"/>
    <lineage>
        <taxon>Bacteria</taxon>
        <taxon>Bacillati</taxon>
        <taxon>Actinomycetota</taxon>
        <taxon>Actinomycetes</taxon>
        <taxon>Kitasatosporales</taxon>
        <taxon>Streptomycetaceae</taxon>
        <taxon>Kitasatospora</taxon>
    </lineage>
</organism>
<sequence>MIHESLPGGDRRGGPGGVPAGGTAAYLRCQPMDPWGMEAHRWAVLEYAEQLGLPRPTVFFDNGCPARGLLPRLEQLLAQVAGGGYHTVLLPGRFVLSLDDRTAADLVRRFEEHGCRVLELPSRRARRQLAVAEAA</sequence>
<evidence type="ECO:0000313" key="2">
    <source>
        <dbReference type="Proteomes" id="UP001500037"/>
    </source>
</evidence>
<dbReference type="EMBL" id="BAAALF010000093">
    <property type="protein sequence ID" value="GAA1250867.1"/>
    <property type="molecule type" value="Genomic_DNA"/>
</dbReference>